<reference evidence="2" key="1">
    <citation type="submission" date="2018-06" db="EMBL/GenBank/DDBJ databases">
        <authorList>
            <person name="Cea G.-C."/>
            <person name="William W."/>
        </authorList>
    </citation>
    <scope>NUCLEOTIDE SEQUENCE [LARGE SCALE GENOMIC DNA]</scope>
    <source>
        <strain evidence="2">DB21MT-2</strain>
    </source>
</reference>
<name>A0A330M909_9GAMM</name>
<dbReference type="InterPro" id="IPR029044">
    <property type="entry name" value="Nucleotide-diphossugar_trans"/>
</dbReference>
<evidence type="ECO:0008006" key="3">
    <source>
        <dbReference type="Google" id="ProtNLM"/>
    </source>
</evidence>
<dbReference type="SUPFAM" id="SSF53448">
    <property type="entry name" value="Nucleotide-diphospho-sugar transferases"/>
    <property type="match status" value="1"/>
</dbReference>
<proteinExistence type="predicted"/>
<protein>
    <recommendedName>
        <fullName evidence="3">Glycosyltransferase</fullName>
    </recommendedName>
</protein>
<accession>A0A330M909</accession>
<dbReference type="OrthoDB" id="5465469at2"/>
<evidence type="ECO:0000313" key="2">
    <source>
        <dbReference type="Proteomes" id="UP000250123"/>
    </source>
</evidence>
<dbReference type="AlphaFoldDB" id="A0A330M909"/>
<dbReference type="EMBL" id="LS483452">
    <property type="protein sequence ID" value="SQH77490.1"/>
    <property type="molecule type" value="Genomic_DNA"/>
</dbReference>
<organism evidence="1 2">
    <name type="scientific">Shewanella benthica</name>
    <dbReference type="NCBI Taxonomy" id="43661"/>
    <lineage>
        <taxon>Bacteria</taxon>
        <taxon>Pseudomonadati</taxon>
        <taxon>Pseudomonadota</taxon>
        <taxon>Gammaproteobacteria</taxon>
        <taxon>Alteromonadales</taxon>
        <taxon>Shewanellaceae</taxon>
        <taxon>Shewanella</taxon>
    </lineage>
</organism>
<evidence type="ECO:0000313" key="1">
    <source>
        <dbReference type="EMBL" id="SQH77490.1"/>
    </source>
</evidence>
<dbReference type="RefSeq" id="WP_112353359.1">
    <property type="nucleotide sequence ID" value="NZ_LS483452.1"/>
</dbReference>
<sequence length="301" mass="34877">MFNKLFRVLKKSFLNLTNIDLIIREQININMFENLSVCNKSSLVCAESNAQRLIISLTTYSTRINDVHLVIESLGKQSIKANKIILWLDQNEFCLETLPKVLVDQTHRGLVISFCQNIKSYKKLIPTIQIFPDWNIITTDDDILYPYDFIEKLSHESNANPDTIICNHAHKITYKNKSLNKYKEWELETKDFESSKLIFPVGAGGIYYPTGCFDSRLINVDDFMLLAPTADDMWFKLMSSLNGFPSKRINDVRDFNDRFIPITRGQKIALYHNNVNGGMNDLQLDKLLTHYKLSVTFFLEK</sequence>
<gene>
    <name evidence="1" type="ORF">SHEWBE_3527</name>
</gene>
<dbReference type="KEGG" id="sbk:SHEWBE_3527"/>
<dbReference type="Proteomes" id="UP000250123">
    <property type="component" value="Chromosome SHEWBE"/>
</dbReference>